<dbReference type="RefSeq" id="WP_075072119.1">
    <property type="nucleotide sequence ID" value="NZ_DF967972.1"/>
</dbReference>
<dbReference type="GO" id="GO:0016747">
    <property type="term" value="F:acyltransferase activity, transferring groups other than amino-acyl groups"/>
    <property type="evidence" value="ECO:0007669"/>
    <property type="project" value="InterPro"/>
</dbReference>
<dbReference type="CDD" id="cd04301">
    <property type="entry name" value="NAT_SF"/>
    <property type="match status" value="1"/>
</dbReference>
<dbReference type="Pfam" id="PF00583">
    <property type="entry name" value="Acetyltransf_1"/>
    <property type="match status" value="1"/>
</dbReference>
<dbReference type="AlphaFoldDB" id="A0A0S7BC35"/>
<dbReference type="PROSITE" id="PS51186">
    <property type="entry name" value="GNAT"/>
    <property type="match status" value="2"/>
</dbReference>
<evidence type="ECO:0000313" key="3">
    <source>
        <dbReference type="Proteomes" id="UP000055060"/>
    </source>
</evidence>
<dbReference type="OrthoDB" id="62792at2"/>
<evidence type="ECO:0000259" key="1">
    <source>
        <dbReference type="PROSITE" id="PS51186"/>
    </source>
</evidence>
<sequence>MNIHSRPYRHPDDLPALIRLTKDLRAAGQRVYPIAADLYEELDDPAAQVSARLWEAGNRLLGFAYISRWQNMVDAFWADAFSPAVQAEMMGWLVQAARQRNPARGEMLTLDASALEEDRSRLDLLERFGFLRQAESSLLMACSLGCPLPEPELPPGFHIRPMGGAAELEAYVALHRSAFGTENMSIDYRRSIMNAPDYLADLDLVAMAPDGTLAAFCMGQIFGDDVPRAGGKKEGWTDPVGVHPAYRRQGLARALILTGMHRLRERGIDTALLGASSANVAMQRVAERIGFRVASNTLFYSKVIS</sequence>
<feature type="domain" description="N-acetyltransferase" evidence="1">
    <location>
        <begin position="3"/>
        <end position="149"/>
    </location>
</feature>
<dbReference type="Proteomes" id="UP000055060">
    <property type="component" value="Unassembled WGS sequence"/>
</dbReference>
<name>A0A0S7BC35_9CHLR</name>
<dbReference type="InterPro" id="IPR000182">
    <property type="entry name" value="GNAT_dom"/>
</dbReference>
<evidence type="ECO:0000313" key="2">
    <source>
        <dbReference type="EMBL" id="GAP12713.1"/>
    </source>
</evidence>
<proteinExistence type="predicted"/>
<gene>
    <name evidence="2" type="ORF">LARV_00449</name>
</gene>
<dbReference type="Gene3D" id="3.40.630.30">
    <property type="match status" value="1"/>
</dbReference>
<dbReference type="InterPro" id="IPR016181">
    <property type="entry name" value="Acyl_CoA_acyltransferase"/>
</dbReference>
<protein>
    <submittedName>
        <fullName evidence="2">Acetyltransferases</fullName>
    </submittedName>
</protein>
<keyword evidence="3" id="KW-1185">Reference proteome</keyword>
<dbReference type="EMBL" id="DF967972">
    <property type="protein sequence ID" value="GAP12713.1"/>
    <property type="molecule type" value="Genomic_DNA"/>
</dbReference>
<organism evidence="2">
    <name type="scientific">Longilinea arvoryzae</name>
    <dbReference type="NCBI Taxonomy" id="360412"/>
    <lineage>
        <taxon>Bacteria</taxon>
        <taxon>Bacillati</taxon>
        <taxon>Chloroflexota</taxon>
        <taxon>Anaerolineae</taxon>
        <taxon>Anaerolineales</taxon>
        <taxon>Anaerolineaceae</taxon>
        <taxon>Longilinea</taxon>
    </lineage>
</organism>
<keyword evidence="2" id="KW-0808">Transferase</keyword>
<dbReference type="SUPFAM" id="SSF55729">
    <property type="entry name" value="Acyl-CoA N-acyltransferases (Nat)"/>
    <property type="match status" value="1"/>
</dbReference>
<dbReference type="STRING" id="360412.LARV_00449"/>
<accession>A0A0S7BC35</accession>
<feature type="domain" description="N-acetyltransferase" evidence="1">
    <location>
        <begin position="157"/>
        <end position="305"/>
    </location>
</feature>
<reference evidence="2" key="1">
    <citation type="submission" date="2015-07" db="EMBL/GenBank/DDBJ databases">
        <title>Draft Genome Sequences of Anaerolinea thermolimosa IMO-1, Bellilinea caldifistulae GOMI-1, Leptolinea tardivitalis YMTK-2, Levilinea saccharolytica KIBI-1,Longilinea arvoryzae KOME-1, Previously Described as Members of the Anaerolineaceae (Chloroflexi).</title>
        <authorList>
            <person name="Sekiguchi Y."/>
            <person name="Ohashi A."/>
            <person name="Matsuura N."/>
            <person name="Tourlousse M.D."/>
        </authorList>
    </citation>
    <scope>NUCLEOTIDE SEQUENCE [LARGE SCALE GENOMIC DNA]</scope>
    <source>
        <strain evidence="2">KOME-1</strain>
    </source>
</reference>